<dbReference type="AlphaFoldDB" id="A0A5B7YJ76"/>
<keyword evidence="1" id="KW-0812">Transmembrane</keyword>
<gene>
    <name evidence="2" type="ORF">FBQ74_17680</name>
</gene>
<dbReference type="Proteomes" id="UP000304912">
    <property type="component" value="Plasmid plas12"/>
</dbReference>
<keyword evidence="1" id="KW-0472">Membrane</keyword>
<evidence type="ECO:0000313" key="3">
    <source>
        <dbReference type="Proteomes" id="UP000304912"/>
    </source>
</evidence>
<sequence>MHETEQRKIPKYVSPDSSMGLYLITRKPRYLWSFIFALITFLCLLFGGMHFLMDDGDMSAQETTQLMLKFVIAGSGTMSLSSLFYGDMRGFIGLVLACFAAIFIFQLA</sequence>
<geneLocation type="plasmid" evidence="2 3">
    <name>plas12</name>
</geneLocation>
<name>A0A5B7YJ76_9ALTE</name>
<organism evidence="2 3">
    <name type="scientific">Salinimonas iocasae</name>
    <dbReference type="NCBI Taxonomy" id="2572577"/>
    <lineage>
        <taxon>Bacteria</taxon>
        <taxon>Pseudomonadati</taxon>
        <taxon>Pseudomonadota</taxon>
        <taxon>Gammaproteobacteria</taxon>
        <taxon>Alteromonadales</taxon>
        <taxon>Alteromonadaceae</taxon>
        <taxon>Alteromonas/Salinimonas group</taxon>
        <taxon>Salinimonas</taxon>
    </lineage>
</organism>
<dbReference type="EMBL" id="CP039853">
    <property type="protein sequence ID" value="QCZ95370.1"/>
    <property type="molecule type" value="Genomic_DNA"/>
</dbReference>
<feature type="transmembrane region" description="Helical" evidence="1">
    <location>
        <begin position="66"/>
        <end position="85"/>
    </location>
</feature>
<dbReference type="KEGG" id="salk:FBQ74_17680"/>
<evidence type="ECO:0000313" key="2">
    <source>
        <dbReference type="EMBL" id="QCZ95370.1"/>
    </source>
</evidence>
<dbReference type="RefSeq" id="WP_139758077.1">
    <property type="nucleotide sequence ID" value="NZ_CP039853.1"/>
</dbReference>
<reference evidence="2 3" key="1">
    <citation type="submission" date="2019-04" db="EMBL/GenBank/DDBJ databases">
        <title>Salinimonas iocasae sp. nov., a halophilic bacterium isolated from the outer tube casing of tubeworms in Okinawa Trough.</title>
        <authorList>
            <person name="Zhang H."/>
            <person name="Wang H."/>
            <person name="Li C."/>
        </authorList>
    </citation>
    <scope>NUCLEOTIDE SEQUENCE [LARGE SCALE GENOMIC DNA]</scope>
    <source>
        <strain evidence="2 3">KX18D6</strain>
        <plasmid evidence="2 3">plas12</plasmid>
    </source>
</reference>
<keyword evidence="1" id="KW-1133">Transmembrane helix</keyword>
<proteinExistence type="predicted"/>
<keyword evidence="3" id="KW-1185">Reference proteome</keyword>
<protein>
    <submittedName>
        <fullName evidence="2">Uncharacterized protein</fullName>
    </submittedName>
</protein>
<feature type="transmembrane region" description="Helical" evidence="1">
    <location>
        <begin position="91"/>
        <end position="107"/>
    </location>
</feature>
<keyword evidence="2" id="KW-0614">Plasmid</keyword>
<feature type="transmembrane region" description="Helical" evidence="1">
    <location>
        <begin position="30"/>
        <end position="54"/>
    </location>
</feature>
<evidence type="ECO:0000256" key="1">
    <source>
        <dbReference type="SAM" id="Phobius"/>
    </source>
</evidence>
<accession>A0A5B7YJ76</accession>